<reference evidence="4" key="1">
    <citation type="submission" date="2017-02" db="UniProtKB">
        <authorList>
            <consortium name="WormBaseParasite"/>
        </authorList>
    </citation>
    <scope>IDENTIFICATION</scope>
</reference>
<dbReference type="OMA" id="HYWKISD"/>
<feature type="chain" id="PRO_5043125516" evidence="1">
    <location>
        <begin position="21"/>
        <end position="190"/>
    </location>
</feature>
<dbReference type="PANTHER" id="PTHR16091">
    <property type="entry name" value="TTC17 PROTEIN"/>
    <property type="match status" value="1"/>
</dbReference>
<organism evidence="4">
    <name type="scientific">Nippostrongylus brasiliensis</name>
    <name type="common">Rat hookworm</name>
    <dbReference type="NCBI Taxonomy" id="27835"/>
    <lineage>
        <taxon>Eukaryota</taxon>
        <taxon>Metazoa</taxon>
        <taxon>Ecdysozoa</taxon>
        <taxon>Nematoda</taxon>
        <taxon>Chromadorea</taxon>
        <taxon>Rhabditida</taxon>
        <taxon>Rhabditina</taxon>
        <taxon>Rhabditomorpha</taxon>
        <taxon>Strongyloidea</taxon>
        <taxon>Heligmosomidae</taxon>
        <taxon>Nippostrongylus</taxon>
    </lineage>
</organism>
<evidence type="ECO:0000313" key="4">
    <source>
        <dbReference type="WBParaSite" id="NBR_0001483501-mRNA-1"/>
    </source>
</evidence>
<dbReference type="WBParaSite" id="NBR_0001483501-mRNA-1">
    <property type="protein sequence ID" value="NBR_0001483501-mRNA-1"/>
    <property type="gene ID" value="NBR_0001483501"/>
</dbReference>
<keyword evidence="1" id="KW-0732">Signal</keyword>
<keyword evidence="3" id="KW-1185">Reference proteome</keyword>
<dbReference type="PANTHER" id="PTHR16091:SF1">
    <property type="entry name" value="TETRATRICOPEPTIDE REPEAT PROTEIN 17"/>
    <property type="match status" value="1"/>
</dbReference>
<evidence type="ECO:0000313" key="2">
    <source>
        <dbReference type="EMBL" id="VDL78430.1"/>
    </source>
</evidence>
<dbReference type="InterPro" id="IPR052630">
    <property type="entry name" value="TTC17"/>
</dbReference>
<dbReference type="EMBL" id="UYSL01021510">
    <property type="protein sequence ID" value="VDL78430.1"/>
    <property type="molecule type" value="Genomic_DNA"/>
</dbReference>
<dbReference type="GO" id="GO:0015629">
    <property type="term" value="C:actin cytoskeleton"/>
    <property type="evidence" value="ECO:0007669"/>
    <property type="project" value="TreeGrafter"/>
</dbReference>
<reference evidence="2 3" key="2">
    <citation type="submission" date="2018-11" db="EMBL/GenBank/DDBJ databases">
        <authorList>
            <consortium name="Pathogen Informatics"/>
        </authorList>
    </citation>
    <scope>NUCLEOTIDE SEQUENCE [LARGE SCALE GENOMIC DNA]</scope>
</reference>
<name>A0A0N4YDV5_NIPBR</name>
<feature type="signal peptide" evidence="1">
    <location>
        <begin position="1"/>
        <end position="20"/>
    </location>
</feature>
<evidence type="ECO:0000256" key="1">
    <source>
        <dbReference type="SAM" id="SignalP"/>
    </source>
</evidence>
<evidence type="ECO:0000313" key="3">
    <source>
        <dbReference type="Proteomes" id="UP000271162"/>
    </source>
</evidence>
<dbReference type="AlphaFoldDB" id="A0A0N4YDV5"/>
<accession>A0A0N4YDV5</accession>
<gene>
    <name evidence="2" type="ORF">NBR_LOCUS14836</name>
</gene>
<dbReference type="GO" id="GO:0005737">
    <property type="term" value="C:cytoplasm"/>
    <property type="evidence" value="ECO:0007669"/>
    <property type="project" value="TreeGrafter"/>
</dbReference>
<protein>
    <submittedName>
        <fullName evidence="4">TPR_REGION domain-containing protein</fullName>
    </submittedName>
</protein>
<proteinExistence type="predicted"/>
<sequence length="190" mass="21603">MVKLKAKLLLCMILLNDVFCVHYWKISDDKKRIEAVPDSPYTLAYPGSLVDFLRQVDSVKKFGKTYIELNNVLKSINAREARDDPEIEKKLQAESEHCKMAGSESNQRNVDARIPDSDYADILKGYFPQAKKLVSTSSPRYGAIIARLLSHQFENISNHPYLHLAAAAYWRQNGDLQEALTCYKTAVTYA</sequence>
<dbReference type="GO" id="GO:0030041">
    <property type="term" value="P:actin filament polymerization"/>
    <property type="evidence" value="ECO:0007669"/>
    <property type="project" value="TreeGrafter"/>
</dbReference>
<dbReference type="Proteomes" id="UP000271162">
    <property type="component" value="Unassembled WGS sequence"/>
</dbReference>